<dbReference type="SMART" id="SM00487">
    <property type="entry name" value="DEXDc"/>
    <property type="match status" value="1"/>
</dbReference>
<dbReference type="PANTHER" id="PTHR47959">
    <property type="entry name" value="ATP-DEPENDENT RNA HELICASE RHLE-RELATED"/>
    <property type="match status" value="1"/>
</dbReference>
<proteinExistence type="inferred from homology"/>
<comment type="similarity">
    <text evidence="5">Belongs to the DEAD box helicase family.</text>
</comment>
<dbReference type="InterPro" id="IPR001650">
    <property type="entry name" value="Helicase_C-like"/>
</dbReference>
<dbReference type="Pfam" id="PF00270">
    <property type="entry name" value="DEAD"/>
    <property type="match status" value="1"/>
</dbReference>
<evidence type="ECO:0000256" key="5">
    <source>
        <dbReference type="ARBA" id="ARBA00038437"/>
    </source>
</evidence>
<feature type="domain" description="Helicase ATP-binding" evidence="7">
    <location>
        <begin position="25"/>
        <end position="195"/>
    </location>
</feature>
<evidence type="ECO:0000256" key="6">
    <source>
        <dbReference type="SAM" id="MobiDB-lite"/>
    </source>
</evidence>
<dbReference type="RefSeq" id="WP_006499907.1">
    <property type="nucleotide sequence ID" value="NZ_CP011013.1"/>
</dbReference>
<dbReference type="Proteomes" id="UP000003645">
    <property type="component" value="Chromosome"/>
</dbReference>
<dbReference type="PANTHER" id="PTHR47959:SF1">
    <property type="entry name" value="ATP-DEPENDENT RNA HELICASE DBPA"/>
    <property type="match status" value="1"/>
</dbReference>
<feature type="region of interest" description="Disordered" evidence="6">
    <location>
        <begin position="366"/>
        <end position="441"/>
    </location>
</feature>
<dbReference type="Pfam" id="PF00271">
    <property type="entry name" value="Helicase_C"/>
    <property type="match status" value="1"/>
</dbReference>
<dbReference type="InterPro" id="IPR011545">
    <property type="entry name" value="DEAD/DEAH_box_helicase_dom"/>
</dbReference>
<dbReference type="PROSITE" id="PS51192">
    <property type="entry name" value="HELICASE_ATP_BIND_1"/>
    <property type="match status" value="1"/>
</dbReference>
<name>A0A0D4CIT6_LIMMU</name>
<reference evidence="9 10" key="1">
    <citation type="journal article" date="2012" name="J. Bacteriol.">
        <title>Genome sequence of Lactobacillus mucosae LM1, isolated from piglet feces.</title>
        <authorList>
            <person name="Lee J.H."/>
            <person name="Valeriano V.D."/>
            <person name="Shin Y.R."/>
            <person name="Chae J.P."/>
            <person name="Kim G.B."/>
            <person name="Ham J.S."/>
            <person name="Chun J."/>
            <person name="Kang D.K."/>
        </authorList>
    </citation>
    <scope>NUCLEOTIDE SEQUENCE [LARGE SCALE GENOMIC DNA]</scope>
    <source>
        <strain evidence="9 10">LM1</strain>
    </source>
</reference>
<dbReference type="InterPro" id="IPR014001">
    <property type="entry name" value="Helicase_ATP-bd"/>
</dbReference>
<dbReference type="PROSITE" id="PS51194">
    <property type="entry name" value="HELICASE_CTER"/>
    <property type="match status" value="1"/>
</dbReference>
<dbReference type="HOGENOM" id="CLU_003041_1_3_9"/>
<evidence type="ECO:0000256" key="1">
    <source>
        <dbReference type="ARBA" id="ARBA00022741"/>
    </source>
</evidence>
<dbReference type="OrthoDB" id="9805696at2"/>
<dbReference type="EMBL" id="CP011013">
    <property type="protein sequence ID" value="AJT49984.1"/>
    <property type="molecule type" value="Genomic_DNA"/>
</dbReference>
<dbReference type="GO" id="GO:0005524">
    <property type="term" value="F:ATP binding"/>
    <property type="evidence" value="ECO:0007669"/>
    <property type="project" value="UniProtKB-KW"/>
</dbReference>
<dbReference type="GO" id="GO:0003724">
    <property type="term" value="F:RNA helicase activity"/>
    <property type="evidence" value="ECO:0007669"/>
    <property type="project" value="TreeGrafter"/>
</dbReference>
<dbReference type="CDD" id="cd18787">
    <property type="entry name" value="SF2_C_DEAD"/>
    <property type="match status" value="1"/>
</dbReference>
<keyword evidence="4" id="KW-0067">ATP-binding</keyword>
<gene>
    <name evidence="9" type="ORF">LBLM1_02035</name>
</gene>
<feature type="compositionally biased region" description="Basic and acidic residues" evidence="6">
    <location>
        <begin position="379"/>
        <end position="400"/>
    </location>
</feature>
<dbReference type="InterPro" id="IPR044742">
    <property type="entry name" value="DEAD/DEAH_RhlB"/>
</dbReference>
<evidence type="ECO:0000256" key="2">
    <source>
        <dbReference type="ARBA" id="ARBA00022801"/>
    </source>
</evidence>
<keyword evidence="2" id="KW-0378">Hydrolase</keyword>
<feature type="compositionally biased region" description="Basic residues" evidence="6">
    <location>
        <begin position="413"/>
        <end position="434"/>
    </location>
</feature>
<evidence type="ECO:0000256" key="3">
    <source>
        <dbReference type="ARBA" id="ARBA00022806"/>
    </source>
</evidence>
<evidence type="ECO:0000313" key="10">
    <source>
        <dbReference type="Proteomes" id="UP000003645"/>
    </source>
</evidence>
<evidence type="ECO:0000259" key="8">
    <source>
        <dbReference type="PROSITE" id="PS51194"/>
    </source>
</evidence>
<accession>A0A0D4CIT6</accession>
<evidence type="ECO:0000256" key="4">
    <source>
        <dbReference type="ARBA" id="ARBA00022840"/>
    </source>
</evidence>
<dbReference type="AlphaFoldDB" id="A0A0D4CIT6"/>
<protein>
    <submittedName>
        <fullName evidence="9">Helicase</fullName>
    </submittedName>
</protein>
<dbReference type="CDD" id="cd00268">
    <property type="entry name" value="DEADc"/>
    <property type="match status" value="1"/>
</dbReference>
<keyword evidence="1" id="KW-0547">Nucleotide-binding</keyword>
<keyword evidence="10" id="KW-1185">Reference proteome</keyword>
<dbReference type="InterPro" id="IPR027417">
    <property type="entry name" value="P-loop_NTPase"/>
</dbReference>
<organism evidence="9 10">
    <name type="scientific">Limosilactobacillus mucosae LM1</name>
    <dbReference type="NCBI Taxonomy" id="1130798"/>
    <lineage>
        <taxon>Bacteria</taxon>
        <taxon>Bacillati</taxon>
        <taxon>Bacillota</taxon>
        <taxon>Bacilli</taxon>
        <taxon>Lactobacillales</taxon>
        <taxon>Lactobacillaceae</taxon>
        <taxon>Limosilactobacillus</taxon>
    </lineage>
</organism>
<dbReference type="SUPFAM" id="SSF52540">
    <property type="entry name" value="P-loop containing nucleoside triphosphate hydrolases"/>
    <property type="match status" value="1"/>
</dbReference>
<keyword evidence="3 9" id="KW-0347">Helicase</keyword>
<sequence>MIEQFQQLFDEKGFQQPTQIQTAVAETLASGKSVLGIAPTGSGKTLAFAWPLLPKVEPGAGVQILVLEPSQELAIQTATVMREWANLIGVKVRSLTGGANLRRQVAMLKKQHPDVVVGTPGRVLHMLDNRDLKLDRLKTLVIDEADDLLRDDTQAVVEDIERATPLNAQLAFFSATSSAAFDQLSVMFGRDIITYDVRETDQSRGPVRHGLVYARTMSQKTAMLNRLSHTKDFRALVFFDSIKTLHYAASRLKHEHVASATLGGKQRQTERETALRQFRKRQLKLLLTTDVAARGLDIPKLPAVINFELPTTVDQYVHRTGRTGRQGEPGLVINLGSDHDFRDLKKLLADTDYQFTELTVGEKAVTDEKPADGAAKMPVRKEASRAIQKEQRESKREVKKSIHNTLDGFSMPAKRKNRKKNRKNKGIRLKHRRMAEKQSDQ</sequence>
<feature type="domain" description="Helicase C-terminal" evidence="8">
    <location>
        <begin position="219"/>
        <end position="366"/>
    </location>
</feature>
<dbReference type="SMART" id="SM00490">
    <property type="entry name" value="HELICc"/>
    <property type="match status" value="1"/>
</dbReference>
<evidence type="ECO:0000313" key="9">
    <source>
        <dbReference type="EMBL" id="AJT49984.1"/>
    </source>
</evidence>
<dbReference type="KEGG" id="lmu:LBLM1_02035"/>
<dbReference type="Gene3D" id="3.40.50.300">
    <property type="entry name" value="P-loop containing nucleotide triphosphate hydrolases"/>
    <property type="match status" value="2"/>
</dbReference>
<dbReference type="STRING" id="1130798.LBLM1_02035"/>
<dbReference type="GO" id="GO:0003676">
    <property type="term" value="F:nucleic acid binding"/>
    <property type="evidence" value="ECO:0007669"/>
    <property type="project" value="InterPro"/>
</dbReference>
<dbReference type="GO" id="GO:0016787">
    <property type="term" value="F:hydrolase activity"/>
    <property type="evidence" value="ECO:0007669"/>
    <property type="project" value="UniProtKB-KW"/>
</dbReference>
<dbReference type="InterPro" id="IPR050079">
    <property type="entry name" value="DEAD_box_RNA_helicase"/>
</dbReference>
<evidence type="ECO:0000259" key="7">
    <source>
        <dbReference type="PROSITE" id="PS51192"/>
    </source>
</evidence>
<dbReference type="GO" id="GO:0005829">
    <property type="term" value="C:cytosol"/>
    <property type="evidence" value="ECO:0007669"/>
    <property type="project" value="TreeGrafter"/>
</dbReference>